<feature type="coiled-coil region" evidence="2">
    <location>
        <begin position="1096"/>
        <end position="1130"/>
    </location>
</feature>
<dbReference type="InterPro" id="IPR015425">
    <property type="entry name" value="FH2_Formin"/>
</dbReference>
<dbReference type="Gene3D" id="1.20.58.2220">
    <property type="entry name" value="Formin, FH2 domain"/>
    <property type="match status" value="1"/>
</dbReference>
<keyword evidence="6" id="KW-1185">Reference proteome</keyword>
<accession>A0A8C7K4G6</accession>
<feature type="region of interest" description="Disordered" evidence="3">
    <location>
        <begin position="310"/>
        <end position="504"/>
    </location>
</feature>
<feature type="compositionally biased region" description="Pro residues" evidence="3">
    <location>
        <begin position="1300"/>
        <end position="1466"/>
    </location>
</feature>
<keyword evidence="2" id="KW-0175">Coiled coil</keyword>
<evidence type="ECO:0000259" key="4">
    <source>
        <dbReference type="PROSITE" id="PS51444"/>
    </source>
</evidence>
<feature type="compositionally biased region" description="Polar residues" evidence="3">
    <location>
        <begin position="447"/>
        <end position="476"/>
    </location>
</feature>
<feature type="compositionally biased region" description="Polar residues" evidence="3">
    <location>
        <begin position="48"/>
        <end position="98"/>
    </location>
</feature>
<dbReference type="FunFam" id="1.20.58.2220:FF:000029">
    <property type="entry name" value="Formin 1"/>
    <property type="match status" value="1"/>
</dbReference>
<feature type="region of interest" description="Disordered" evidence="3">
    <location>
        <begin position="1295"/>
        <end position="1466"/>
    </location>
</feature>
<feature type="compositionally biased region" description="Basic residues" evidence="3">
    <location>
        <begin position="195"/>
        <end position="204"/>
    </location>
</feature>
<feature type="compositionally biased region" description="Basic and acidic residues" evidence="3">
    <location>
        <begin position="357"/>
        <end position="369"/>
    </location>
</feature>
<feature type="compositionally biased region" description="Basic residues" evidence="3">
    <location>
        <begin position="343"/>
        <end position="356"/>
    </location>
</feature>
<protein>
    <submittedName>
        <fullName evidence="5">Formin 2</fullName>
    </submittedName>
</protein>
<evidence type="ECO:0000313" key="5">
    <source>
        <dbReference type="Ensembl" id="ENSOKIP00005096829.1"/>
    </source>
</evidence>
<evidence type="ECO:0000256" key="2">
    <source>
        <dbReference type="SAM" id="Coils"/>
    </source>
</evidence>
<evidence type="ECO:0000313" key="6">
    <source>
        <dbReference type="Proteomes" id="UP000694557"/>
    </source>
</evidence>
<reference evidence="5" key="1">
    <citation type="submission" date="2025-08" db="UniProtKB">
        <authorList>
            <consortium name="Ensembl"/>
        </authorList>
    </citation>
    <scope>IDENTIFICATION</scope>
</reference>
<gene>
    <name evidence="5" type="primary">FMN2</name>
</gene>
<dbReference type="Ensembl" id="ENSOKIT00005103671.1">
    <property type="protein sequence ID" value="ENSOKIP00005096829.1"/>
    <property type="gene ID" value="ENSOKIG00005042486.1"/>
</dbReference>
<evidence type="ECO:0000256" key="1">
    <source>
        <dbReference type="ARBA" id="ARBA00005271"/>
    </source>
</evidence>
<dbReference type="InterPro" id="IPR001265">
    <property type="entry name" value="Formin_Cappuccino_subfam"/>
</dbReference>
<feature type="compositionally biased region" description="Basic and acidic residues" evidence="3">
    <location>
        <begin position="313"/>
        <end position="339"/>
    </location>
</feature>
<feature type="region of interest" description="Disordered" evidence="3">
    <location>
        <begin position="31"/>
        <end position="98"/>
    </location>
</feature>
<reference evidence="5" key="2">
    <citation type="submission" date="2025-09" db="UniProtKB">
        <authorList>
            <consortium name="Ensembl"/>
        </authorList>
    </citation>
    <scope>IDENTIFICATION</scope>
</reference>
<dbReference type="Pfam" id="PF02181">
    <property type="entry name" value="FH2"/>
    <property type="match status" value="1"/>
</dbReference>
<dbReference type="InterPro" id="IPR042201">
    <property type="entry name" value="FH2_Formin_sf"/>
</dbReference>
<dbReference type="GO" id="GO:0051015">
    <property type="term" value="F:actin filament binding"/>
    <property type="evidence" value="ECO:0007669"/>
    <property type="project" value="TreeGrafter"/>
</dbReference>
<organism evidence="5 6">
    <name type="scientific">Oncorhynchus kisutch</name>
    <name type="common">Coho salmon</name>
    <name type="synonym">Salmo kisutch</name>
    <dbReference type="NCBI Taxonomy" id="8019"/>
    <lineage>
        <taxon>Eukaryota</taxon>
        <taxon>Metazoa</taxon>
        <taxon>Chordata</taxon>
        <taxon>Craniata</taxon>
        <taxon>Vertebrata</taxon>
        <taxon>Euteleostomi</taxon>
        <taxon>Actinopterygii</taxon>
        <taxon>Neopterygii</taxon>
        <taxon>Teleostei</taxon>
        <taxon>Protacanthopterygii</taxon>
        <taxon>Salmoniformes</taxon>
        <taxon>Salmonidae</taxon>
        <taxon>Salmoninae</taxon>
        <taxon>Oncorhynchus</taxon>
    </lineage>
</organism>
<feature type="region of interest" description="Disordered" evidence="3">
    <location>
        <begin position="541"/>
        <end position="746"/>
    </location>
</feature>
<name>A0A8C7K4G6_ONCKI</name>
<dbReference type="GO" id="GO:0008017">
    <property type="term" value="F:microtubule binding"/>
    <property type="evidence" value="ECO:0007669"/>
    <property type="project" value="InterPro"/>
</dbReference>
<feature type="region of interest" description="Disordered" evidence="3">
    <location>
        <begin position="179"/>
        <end position="234"/>
    </location>
</feature>
<dbReference type="PANTHER" id="PTHR45920">
    <property type="entry name" value="FORMIN HOMOLOGY 2 DOMAIN CONTAINING, ISOFORM I"/>
    <property type="match status" value="1"/>
</dbReference>
<feature type="domain" description="FH2" evidence="4">
    <location>
        <begin position="1496"/>
        <end position="1987"/>
    </location>
</feature>
<dbReference type="GO" id="GO:0030866">
    <property type="term" value="P:cortical actin cytoskeleton organization"/>
    <property type="evidence" value="ECO:0007669"/>
    <property type="project" value="TreeGrafter"/>
</dbReference>
<dbReference type="PROSITE" id="PS51444">
    <property type="entry name" value="FH2"/>
    <property type="match status" value="1"/>
</dbReference>
<proteinExistence type="inferred from homology"/>
<dbReference type="Proteomes" id="UP000694557">
    <property type="component" value="Unassembled WGS sequence"/>
</dbReference>
<dbReference type="GeneTree" id="ENSGT00940000161899"/>
<feature type="compositionally biased region" description="Acidic residues" evidence="3">
    <location>
        <begin position="697"/>
        <end position="712"/>
    </location>
</feature>
<comment type="similarity">
    <text evidence="1">Belongs to the formin homology family. Cappuccino subfamily.</text>
</comment>
<feature type="region of interest" description="Disordered" evidence="3">
    <location>
        <begin position="260"/>
        <end position="291"/>
    </location>
</feature>
<dbReference type="SUPFAM" id="SSF101447">
    <property type="entry name" value="Formin homology 2 domain (FH2 domain)"/>
    <property type="match status" value="1"/>
</dbReference>
<dbReference type="GO" id="GO:0005737">
    <property type="term" value="C:cytoplasm"/>
    <property type="evidence" value="ECO:0007669"/>
    <property type="project" value="TreeGrafter"/>
</dbReference>
<evidence type="ECO:0000256" key="3">
    <source>
        <dbReference type="SAM" id="MobiDB-lite"/>
    </source>
</evidence>
<dbReference type="PRINTS" id="PR00828">
    <property type="entry name" value="FORMIN"/>
</dbReference>
<dbReference type="SMART" id="SM00498">
    <property type="entry name" value="FH2"/>
    <property type="match status" value="1"/>
</dbReference>
<dbReference type="GO" id="GO:0045010">
    <property type="term" value="P:actin nucleation"/>
    <property type="evidence" value="ECO:0007669"/>
    <property type="project" value="InterPro"/>
</dbReference>
<feature type="compositionally biased region" description="Polar residues" evidence="3">
    <location>
        <begin position="647"/>
        <end position="678"/>
    </location>
</feature>
<feature type="compositionally biased region" description="Basic and acidic residues" evidence="3">
    <location>
        <begin position="205"/>
        <end position="220"/>
    </location>
</feature>
<feature type="compositionally biased region" description="Low complexity" evidence="3">
    <location>
        <begin position="260"/>
        <end position="270"/>
    </location>
</feature>
<sequence>MRTIQTIENHIPVLRESIVRTPFTGRTVCLFNTSTNRHNPHQTPRHSPYNSQTPRHSPYNSQTPRHSPYNSQTPCHSPYNGNTPSRTPLHSPCRSQTPCRSPYNRHTLRYSPYNTRSPRQTLCHSNHLSLEPHQYPTHQPWFSLPLARRQPAETSSTVVSEGCFSSSCPARLSTLCRAADGEEESETGEREQVHAHGKRLKGGGKQREIEQGGEGEEKGDISLAQGGEGEEKGDIALAQGGGEREQAYVVFTSSAVLLSSSSRESSITASQQLRRRRRRSSRENGSCFQRHGLSLGARQKWRLRFSIMGNQEGKQKKGKEGDGQDAAEHTTGEPRHADGTNKGFHHGKKSHGKHGKGGGEEKKNKKESKSSVFSIRKRKNLKGKGSTGGSREDVLSSQNELDSAHSAHTKTPDLSLSADELGQSDTEGPAAPCDGHGARSHGCITGESRQPTGESRQPTGESRQPTGESRQPTGATADTVPDQQGEVEQRKRSSSGSDPYIYSFHSAAEQEDLLADIQQAIRLQQGVIISTAELSEELGWGGGWRKQRSDEVITTPSPTEQAPPPEPLAAPEAAPVTGRENGLLSKRSLDGEEEEAVEEERGATTATEELNWELRGAETEPALCASSSFSGTKEQEEEQAEEALSCQEVNGNTQPLSQPPTAQTNGHVTKTTSATSFPDLTASFESAVESPLREDKEVLEEVEEGEEEENDLDMPPLSAESLSHSDATTSHEDIDLSSGNASEEEGRVGDWVGAGVGAAVSVESLECLSRGDLRCSEPADDPLITQRRKSSVSFSPWPSQESPSLAMRLLKSTLTSTLPSYNHSSSGTSPTVKPYPPIYPSYIKTTTRQLSGSPGTSPSRSPLFRQRCHDLGHRTEKWRVRRQRSHSIAGPLSWSADWTEELDRERPIKAGSADYLEGYGGSEDRLRGGSQPLCATRRSSAGHVSTCSFHDIFTGRTLLEKLFLQQEDAQPEEAEKLCSRILAMGLLLPFTDCFRDTIGGSNPQLAAPCKFHQDQLYTWAAVSQPPHSMEHFEGRAPLPGHLKTLWPPPRPVGDDRPGLMYTEEEHQAAILGLKRHQREEVGQLQEESVLKTVKLKEEHVNVIQQLEQTIEDLRTKIAELEEQHPLLDRDIISIKEPEAGVEGGLYREVCHVDLQTEERMVEVCHVDLQTEERMVKEVCHVDLQTEERIVKEVCHVDLQTEERIVKEVCHVDQQTDCLLSCLEAKSVQTSPMEESYKFKVPLPDQMPHLFVNEAGGESSLSSSCPLKLPPELALSLPIPFSPKVAPAFVCTCQQQQSGIKPPPPPPLPGHSMAPPPPPPLPGGAMPPPPPPPPLPGGAMPPPPPPPPLPGGAMPPPPPPPPLPGGAMPPPPPLPGGAMPPPPPLPGGAMPPPPPPPPLPGGAMPPPPPPPPLPGGAMPPPPPPLPGMGMAPPPPPLPGMMGMGPPPPPPPLPGMGGPPPPPPPPGCGPPPCALGSLVPPLPMGLYTLGMAQEKPPRKGVVEPPRPMKPLYWTRIQLNSAQHKKEVSTSLVWDKIQEPDVNFEEFVELFSKTAVKEKKKPLSDTITKSKAKQVRRISFPFPPTSSHPGQVRLISHFLPRPPIQVRLISHFLPRPPIQVRLISHFLPRPPIQVRLISHFLPRPPIQVVKLLNNKRSQAVGILMSSLHLDMKDIQHAILNLDNTVVDLETLQALYENRAQQDEMEKIDKHIKSSKDKDNAKPLDKPEQFLFQLHQIPNFSGRVFCILFQSTFSEWLSSILRKLDILQRVCTTLQSGQCVMQVLGLVLAFGNFMNGGNRTRGQADGFNLDILPKLKDVKSSDNTRSLLSYIVAYYLRHFDEDAGRETCLYPLPEPQDLFQASQMKFEDFQKDLTRLKKDLRACNTEVEKVCKVSSEDHLQPFKDKMEEFLSQAKSDLEVQETQLSDTHKLFLELTVFYQVKAKMGEKEVSPHTFFSVWHDFSSDFKDLWKKENKMILQERLKKAEECFRQAKEKATYSVKPKHASGIKAKLGMKI</sequence>
<dbReference type="PANTHER" id="PTHR45920:SF7">
    <property type="entry name" value="FORMIN-G"/>
    <property type="match status" value="1"/>
</dbReference>
<dbReference type="GO" id="GO:0005884">
    <property type="term" value="C:actin filament"/>
    <property type="evidence" value="ECO:0007669"/>
    <property type="project" value="InterPro"/>
</dbReference>